<dbReference type="Proteomes" id="UP000297038">
    <property type="component" value="Segment"/>
</dbReference>
<evidence type="ECO:0000256" key="1">
    <source>
        <dbReference type="SAM" id="MobiDB-lite"/>
    </source>
</evidence>
<protein>
    <submittedName>
        <fullName evidence="2">Phosphoprotein</fullName>
    </submittedName>
</protein>
<dbReference type="RefSeq" id="YP_010084453.1">
    <property type="nucleotide sequence ID" value="NC_055137.1"/>
</dbReference>
<dbReference type="EMBL" id="KJ958535">
    <property type="protein sequence ID" value="AIY25908.1"/>
    <property type="molecule type" value="Viral_cRNA"/>
</dbReference>
<dbReference type="KEGG" id="vg:65099441"/>
<feature type="compositionally biased region" description="Polar residues" evidence="1">
    <location>
        <begin position="47"/>
        <end position="57"/>
    </location>
</feature>
<name>A0A0A1E919_9RHAB</name>
<reference evidence="2 3" key="1">
    <citation type="journal article" date="2014" name="PLoS ONE">
        <title>Genomic Characterization and Phylogenetic Position of Two New Species in Rhabdoviridae Infecting the Parasitic Copepod, Salmon Louse (Lepeophtheirus salmonis).</title>
        <authorList>
            <person name="Okland A.L."/>
            <person name="Nylund A."/>
            <person name="Overgard A.C."/>
            <person name="Blindheim S."/>
            <person name="Watanabe K."/>
            <person name="Grotmol S."/>
            <person name="Arnesen C.E."/>
            <person name="Plarre H."/>
        </authorList>
    </citation>
    <scope>NUCLEOTIDE SEQUENCE [LARGE SCALE GENOMIC DNA]</scope>
    <source>
        <strain evidence="2">LSRV-No9</strain>
    </source>
</reference>
<organism evidence="2 3">
    <name type="scientific">Lepeophtheirus salmonis rhabdovirus 9</name>
    <dbReference type="NCBI Taxonomy" id="1573760"/>
    <lineage>
        <taxon>Viruses</taxon>
        <taxon>Riboviria</taxon>
        <taxon>Orthornavirae</taxon>
        <taxon>Negarnaviricota</taxon>
        <taxon>Haploviricotina</taxon>
        <taxon>Monjiviricetes</taxon>
        <taxon>Mononegavirales</taxon>
        <taxon>Rhabdoviridae</taxon>
        <taxon>Alpharhabdovirinae</taxon>
        <taxon>Caligrhavirus</taxon>
        <taxon>Caligrhavirus salmonlouse</taxon>
    </lineage>
</organism>
<proteinExistence type="predicted"/>
<evidence type="ECO:0000313" key="3">
    <source>
        <dbReference type="Proteomes" id="UP000297038"/>
    </source>
</evidence>
<accession>A0A0A1E919</accession>
<feature type="region of interest" description="Disordered" evidence="1">
    <location>
        <begin position="39"/>
        <end position="62"/>
    </location>
</feature>
<feature type="compositionally biased region" description="Polar residues" evidence="1">
    <location>
        <begin position="169"/>
        <end position="181"/>
    </location>
</feature>
<sequence length="296" mass="32586">MELTITQDEDSNIDPLEANLTKIMSAQSLLEERNQCYEISEEGPDDPSSTITGTVSEQLGDWGNPLEKEVELDKENRCAVLPDLSQDFVGESSGIPELLNRCEEMKEMASLTMPIPNSPSILGLLNNTISIHCQLVGVPIASVIEVSGQFHLVYGKSNTVSTVDCPTSHLASTTKVNPQPKHNNKKRTEDKNVTTTPPLGARPKQIVKEPIQDVLRISDLDVALTNKTHAISGFDPNTKRLKIGYPPIPDSQAIVTSIDSRSQLDLIGKLARVFTSRPDYRRRLSKIYDLSTISPI</sequence>
<dbReference type="GeneID" id="65099441"/>
<keyword evidence="3" id="KW-1185">Reference proteome</keyword>
<feature type="region of interest" description="Disordered" evidence="1">
    <location>
        <begin position="169"/>
        <end position="201"/>
    </location>
</feature>
<evidence type="ECO:0000313" key="2">
    <source>
        <dbReference type="EMBL" id="AIY25908.1"/>
    </source>
</evidence>